<sequence>MSLRRAAVLLAGAWTATATALTFPQTVEVDVVFPRNETYAPAAVFPVVFAFQNPALVPTLDPGFQLELWQNIAHNNSLALPDIDLGAVNFTNSTGPLYVYTYALNINTTNAGADASTQYNLAWSFSAGNCSASTTDSTEAASFGGGFVFNNVIFTIAKEGGVAPSINTTDADSCKDLSYLAFNLTGTLTVPDPTRQWDGHASCAEFSDTMPTPASGNPCAATADASVAASIMAGATSSACAAATPAISCPSKSAAMGAAVPVSVYTISAWTVLVFAMML</sequence>
<keyword evidence="1" id="KW-1133">Transmembrane helix</keyword>
<organism evidence="4 5">
    <name type="scientific">Sporothrix bragantina</name>
    <dbReference type="NCBI Taxonomy" id="671064"/>
    <lineage>
        <taxon>Eukaryota</taxon>
        <taxon>Fungi</taxon>
        <taxon>Dikarya</taxon>
        <taxon>Ascomycota</taxon>
        <taxon>Pezizomycotina</taxon>
        <taxon>Sordariomycetes</taxon>
        <taxon>Sordariomycetidae</taxon>
        <taxon>Ophiostomatales</taxon>
        <taxon>Ophiostomataceae</taxon>
        <taxon>Sporothrix</taxon>
    </lineage>
</organism>
<feature type="domain" description="DUF7136" evidence="3">
    <location>
        <begin position="22"/>
        <end position="249"/>
    </location>
</feature>
<keyword evidence="1" id="KW-0812">Transmembrane</keyword>
<protein>
    <recommendedName>
        <fullName evidence="3">DUF7136 domain-containing protein</fullName>
    </recommendedName>
</protein>
<keyword evidence="5" id="KW-1185">Reference proteome</keyword>
<dbReference type="Proteomes" id="UP001642406">
    <property type="component" value="Unassembled WGS sequence"/>
</dbReference>
<evidence type="ECO:0000313" key="5">
    <source>
        <dbReference type="Proteomes" id="UP001642406"/>
    </source>
</evidence>
<proteinExistence type="predicted"/>
<gene>
    <name evidence="4" type="ORF">SBRCBS47491_000918</name>
</gene>
<evidence type="ECO:0000256" key="1">
    <source>
        <dbReference type="SAM" id="Phobius"/>
    </source>
</evidence>
<dbReference type="EMBL" id="CAWUHC010000005">
    <property type="protein sequence ID" value="CAK7210852.1"/>
    <property type="molecule type" value="Genomic_DNA"/>
</dbReference>
<comment type="caution">
    <text evidence="4">The sequence shown here is derived from an EMBL/GenBank/DDBJ whole genome shotgun (WGS) entry which is preliminary data.</text>
</comment>
<dbReference type="InterPro" id="IPR055560">
    <property type="entry name" value="DUF7136"/>
</dbReference>
<dbReference type="Pfam" id="PF23584">
    <property type="entry name" value="DUF7136"/>
    <property type="match status" value="1"/>
</dbReference>
<name>A0ABP0AUA7_9PEZI</name>
<feature type="transmembrane region" description="Helical" evidence="1">
    <location>
        <begin position="254"/>
        <end position="276"/>
    </location>
</feature>
<keyword evidence="1" id="KW-0472">Membrane</keyword>
<evidence type="ECO:0000259" key="3">
    <source>
        <dbReference type="Pfam" id="PF23584"/>
    </source>
</evidence>
<evidence type="ECO:0000256" key="2">
    <source>
        <dbReference type="SAM" id="SignalP"/>
    </source>
</evidence>
<keyword evidence="2" id="KW-0732">Signal</keyword>
<accession>A0ABP0AUA7</accession>
<feature type="chain" id="PRO_5047199723" description="DUF7136 domain-containing protein" evidence="2">
    <location>
        <begin position="19"/>
        <end position="279"/>
    </location>
</feature>
<feature type="signal peptide" evidence="2">
    <location>
        <begin position="1"/>
        <end position="18"/>
    </location>
</feature>
<reference evidence="4 5" key="1">
    <citation type="submission" date="2024-01" db="EMBL/GenBank/DDBJ databases">
        <authorList>
            <person name="Allen C."/>
            <person name="Tagirdzhanova G."/>
        </authorList>
    </citation>
    <scope>NUCLEOTIDE SEQUENCE [LARGE SCALE GENOMIC DNA]</scope>
</reference>
<evidence type="ECO:0000313" key="4">
    <source>
        <dbReference type="EMBL" id="CAK7210852.1"/>
    </source>
</evidence>